<dbReference type="PANTHER" id="PTHR45436:SF5">
    <property type="entry name" value="SENSOR HISTIDINE KINASE TRCS"/>
    <property type="match status" value="1"/>
</dbReference>
<feature type="compositionally biased region" description="Low complexity" evidence="11">
    <location>
        <begin position="298"/>
        <end position="315"/>
    </location>
</feature>
<evidence type="ECO:0000256" key="2">
    <source>
        <dbReference type="ARBA" id="ARBA00004370"/>
    </source>
</evidence>
<dbReference type="PANTHER" id="PTHR45436">
    <property type="entry name" value="SENSOR HISTIDINE KINASE YKOH"/>
    <property type="match status" value="1"/>
</dbReference>
<sequence length="482" mass="50878">MRAVDEARRFWRRVVDGPAPQQPQPPTESRELLPSVLASLALRDLTLVELLLQRVEQAEEREENPEQLEFLYQIDHLATRMRRNGENLLVLAGKDSDTPHYGPVPLIDVVRAATSEIASYHRVRTETMPDVQLVGAAANDVSHLLAELLDNAAANSPREAAVVVSSPAGANGELRLQVQDPGIGVPPERLTRLNARLAGTPLLDASVARHMGLYVVSRLAHRHGIRVSLRSRPGEGTTASVVLPDRLVRARPASSPTSSRIVAPASRRPVAEPHPQRPPLPGRTPTAPDRGSVRTAGASPLPTRTPASSTPPRTSGAKPTATSGTEVSGTTSGGLPKRAPRRAPTTEQSPRPATERTSSAQSAKALHDALDGFELGQDAARKETAAAEPTPPATETGAGGESVTATPADPGPAPTTTPEPERSAPARRQSRTPRAARATQSAAPAGDADLRTSDSPSDLAQDDTALAGEPVNPTTKERDGLT</sequence>
<comment type="catalytic activity">
    <reaction evidence="1">
        <text>ATP + protein L-histidine = ADP + protein N-phospho-L-histidine.</text>
        <dbReference type="EC" id="2.7.13.3"/>
    </reaction>
</comment>
<dbReference type="InterPro" id="IPR036890">
    <property type="entry name" value="HATPase_C_sf"/>
</dbReference>
<dbReference type="Pfam" id="PF02518">
    <property type="entry name" value="HATPase_c"/>
    <property type="match status" value="1"/>
</dbReference>
<dbReference type="Proteomes" id="UP000791080">
    <property type="component" value="Unassembled WGS sequence"/>
</dbReference>
<feature type="compositionally biased region" description="Low complexity" evidence="11">
    <location>
        <begin position="322"/>
        <end position="334"/>
    </location>
</feature>
<evidence type="ECO:0000313" key="13">
    <source>
        <dbReference type="EMBL" id="MCP2329772.1"/>
    </source>
</evidence>
<dbReference type="Gene3D" id="3.30.565.10">
    <property type="entry name" value="Histidine kinase-like ATPase, C-terminal domain"/>
    <property type="match status" value="1"/>
</dbReference>
<comment type="subcellular location">
    <subcellularLocation>
        <location evidence="2">Membrane</location>
    </subcellularLocation>
</comment>
<evidence type="ECO:0000256" key="10">
    <source>
        <dbReference type="ARBA" id="ARBA00023136"/>
    </source>
</evidence>
<keyword evidence="8" id="KW-1133">Transmembrane helix</keyword>
<accession>A0ABT1JB91</accession>
<dbReference type="RefSeq" id="WP_051314054.1">
    <property type="nucleotide sequence ID" value="NZ_AUBJ02000001.1"/>
</dbReference>
<dbReference type="InterPro" id="IPR003594">
    <property type="entry name" value="HATPase_dom"/>
</dbReference>
<keyword evidence="7" id="KW-0418">Kinase</keyword>
<evidence type="ECO:0000256" key="7">
    <source>
        <dbReference type="ARBA" id="ARBA00022777"/>
    </source>
</evidence>
<protein>
    <recommendedName>
        <fullName evidence="3">histidine kinase</fullName>
        <ecNumber evidence="3">2.7.13.3</ecNumber>
    </recommendedName>
</protein>
<evidence type="ECO:0000256" key="5">
    <source>
        <dbReference type="ARBA" id="ARBA00022679"/>
    </source>
</evidence>
<evidence type="ECO:0000256" key="3">
    <source>
        <dbReference type="ARBA" id="ARBA00012438"/>
    </source>
</evidence>
<keyword evidence="9" id="KW-0902">Two-component regulatory system</keyword>
<dbReference type="PROSITE" id="PS50109">
    <property type="entry name" value="HIS_KIN"/>
    <property type="match status" value="1"/>
</dbReference>
<evidence type="ECO:0000256" key="1">
    <source>
        <dbReference type="ARBA" id="ARBA00000085"/>
    </source>
</evidence>
<evidence type="ECO:0000256" key="8">
    <source>
        <dbReference type="ARBA" id="ARBA00022989"/>
    </source>
</evidence>
<feature type="compositionally biased region" description="Polar residues" evidence="11">
    <location>
        <begin position="345"/>
        <end position="362"/>
    </location>
</feature>
<dbReference type="InterPro" id="IPR050428">
    <property type="entry name" value="TCS_sensor_his_kinase"/>
</dbReference>
<dbReference type="InterPro" id="IPR005467">
    <property type="entry name" value="His_kinase_dom"/>
</dbReference>
<feature type="compositionally biased region" description="Low complexity" evidence="11">
    <location>
        <begin position="250"/>
        <end position="260"/>
    </location>
</feature>
<reference evidence="13 14" key="2">
    <citation type="submission" date="2022-06" db="EMBL/GenBank/DDBJ databases">
        <title>Genomic Encyclopedia of Type Strains, Phase I: the one thousand microbial genomes (KMG-I) project.</title>
        <authorList>
            <person name="Kyrpides N."/>
        </authorList>
    </citation>
    <scope>NUCLEOTIDE SEQUENCE [LARGE SCALE GENOMIC DNA]</scope>
    <source>
        <strain evidence="13 14">DSM 43889</strain>
    </source>
</reference>
<dbReference type="SUPFAM" id="SSF55874">
    <property type="entry name" value="ATPase domain of HSP90 chaperone/DNA topoisomerase II/histidine kinase"/>
    <property type="match status" value="1"/>
</dbReference>
<feature type="region of interest" description="Disordered" evidence="11">
    <location>
        <begin position="250"/>
        <end position="482"/>
    </location>
</feature>
<keyword evidence="6" id="KW-0812">Transmembrane</keyword>
<evidence type="ECO:0000256" key="4">
    <source>
        <dbReference type="ARBA" id="ARBA00022553"/>
    </source>
</evidence>
<dbReference type="SMART" id="SM00387">
    <property type="entry name" value="HATPase_c"/>
    <property type="match status" value="1"/>
</dbReference>
<dbReference type="InterPro" id="IPR004358">
    <property type="entry name" value="Sig_transdc_His_kin-like_C"/>
</dbReference>
<dbReference type="EMBL" id="AUBJ02000001">
    <property type="protein sequence ID" value="MCP2329772.1"/>
    <property type="molecule type" value="Genomic_DNA"/>
</dbReference>
<evidence type="ECO:0000256" key="6">
    <source>
        <dbReference type="ARBA" id="ARBA00022692"/>
    </source>
</evidence>
<feature type="compositionally biased region" description="Low complexity" evidence="11">
    <location>
        <begin position="432"/>
        <end position="445"/>
    </location>
</feature>
<comment type="caution">
    <text evidence="13">The sequence shown here is derived from an EMBL/GenBank/DDBJ whole genome shotgun (WGS) entry which is preliminary data.</text>
</comment>
<feature type="domain" description="Histidine kinase" evidence="12">
    <location>
        <begin position="141"/>
        <end position="247"/>
    </location>
</feature>
<keyword evidence="14" id="KW-1185">Reference proteome</keyword>
<gene>
    <name evidence="13" type="ORF">G443_000042</name>
</gene>
<evidence type="ECO:0000313" key="14">
    <source>
        <dbReference type="Proteomes" id="UP000791080"/>
    </source>
</evidence>
<reference evidence="13 14" key="1">
    <citation type="submission" date="2013-07" db="EMBL/GenBank/DDBJ databases">
        <authorList>
            <consortium name="DOE Joint Genome Institute"/>
            <person name="Reeve W."/>
            <person name="Huntemann M."/>
            <person name="Han J."/>
            <person name="Chen A."/>
            <person name="Kyrpides N."/>
            <person name="Mavromatis K."/>
            <person name="Markowitz V."/>
            <person name="Palaniappan K."/>
            <person name="Ivanova N."/>
            <person name="Schaumberg A."/>
            <person name="Pati A."/>
            <person name="Liolios K."/>
            <person name="Nordberg H.P."/>
            <person name="Cantor M.N."/>
            <person name="Hua S.X."/>
            <person name="Woyke T."/>
        </authorList>
    </citation>
    <scope>NUCLEOTIDE SEQUENCE [LARGE SCALE GENOMIC DNA]</scope>
    <source>
        <strain evidence="13 14">DSM 43889</strain>
    </source>
</reference>
<keyword evidence="5" id="KW-0808">Transferase</keyword>
<keyword evidence="4" id="KW-0597">Phosphoprotein</keyword>
<evidence type="ECO:0000256" key="11">
    <source>
        <dbReference type="SAM" id="MobiDB-lite"/>
    </source>
</evidence>
<evidence type="ECO:0000259" key="12">
    <source>
        <dbReference type="PROSITE" id="PS50109"/>
    </source>
</evidence>
<dbReference type="PRINTS" id="PR00344">
    <property type="entry name" value="BCTRLSENSOR"/>
</dbReference>
<evidence type="ECO:0000256" key="9">
    <source>
        <dbReference type="ARBA" id="ARBA00023012"/>
    </source>
</evidence>
<dbReference type="EC" id="2.7.13.3" evidence="3"/>
<keyword evidence="10" id="KW-0472">Membrane</keyword>
<name>A0ABT1JB91_ACTCY</name>
<proteinExistence type="predicted"/>
<organism evidence="13 14">
    <name type="scientific">Actinoalloteichus caeruleus DSM 43889</name>
    <dbReference type="NCBI Taxonomy" id="1120930"/>
    <lineage>
        <taxon>Bacteria</taxon>
        <taxon>Bacillati</taxon>
        <taxon>Actinomycetota</taxon>
        <taxon>Actinomycetes</taxon>
        <taxon>Pseudonocardiales</taxon>
        <taxon>Pseudonocardiaceae</taxon>
        <taxon>Actinoalloteichus</taxon>
        <taxon>Actinoalloteichus cyanogriseus</taxon>
    </lineage>
</organism>